<organism evidence="2 3">
    <name type="scientific">Phaseolus coccineus</name>
    <name type="common">Scarlet runner bean</name>
    <name type="synonym">Phaseolus multiflorus</name>
    <dbReference type="NCBI Taxonomy" id="3886"/>
    <lineage>
        <taxon>Eukaryota</taxon>
        <taxon>Viridiplantae</taxon>
        <taxon>Streptophyta</taxon>
        <taxon>Embryophyta</taxon>
        <taxon>Tracheophyta</taxon>
        <taxon>Spermatophyta</taxon>
        <taxon>Magnoliopsida</taxon>
        <taxon>eudicotyledons</taxon>
        <taxon>Gunneridae</taxon>
        <taxon>Pentapetalae</taxon>
        <taxon>rosids</taxon>
        <taxon>fabids</taxon>
        <taxon>Fabales</taxon>
        <taxon>Fabaceae</taxon>
        <taxon>Papilionoideae</taxon>
        <taxon>50 kb inversion clade</taxon>
        <taxon>NPAAA clade</taxon>
        <taxon>indigoferoid/millettioid clade</taxon>
        <taxon>Phaseoleae</taxon>
        <taxon>Phaseolus</taxon>
    </lineage>
</organism>
<dbReference type="AlphaFoldDB" id="A0AAN9MKS6"/>
<evidence type="ECO:0000313" key="2">
    <source>
        <dbReference type="EMBL" id="KAK7356461.1"/>
    </source>
</evidence>
<accession>A0AAN9MKS6</accession>
<name>A0AAN9MKS6_PHACN</name>
<sequence length="188" mass="19377">MPSGGQPEDWKPRSDREGQTSCPDQCGLDQCPGSSDDEPKKGSTTQGPSGLGGRVILYSIAFHVGQFVEGSLSDYGGLWGKDAVGSNGGGQPEDWKPRSDREGQTSCPDQCGLDQCPGSSDDEPKKGSTTQGPSGLGGRVILYSIAFHVGQFVEGSLSDYGGLWGKDAVGSNGGRGSSRGLKNGSCEG</sequence>
<evidence type="ECO:0000256" key="1">
    <source>
        <dbReference type="SAM" id="MobiDB-lite"/>
    </source>
</evidence>
<protein>
    <submittedName>
        <fullName evidence="2">Uncharacterized protein</fullName>
    </submittedName>
</protein>
<gene>
    <name evidence="2" type="ORF">VNO80_15733</name>
</gene>
<feature type="compositionally biased region" description="Basic and acidic residues" evidence="1">
    <location>
        <begin position="8"/>
        <end position="18"/>
    </location>
</feature>
<dbReference type="EMBL" id="JAYMYR010000006">
    <property type="protein sequence ID" value="KAK7356461.1"/>
    <property type="molecule type" value="Genomic_DNA"/>
</dbReference>
<feature type="region of interest" description="Disordered" evidence="1">
    <location>
        <begin position="1"/>
        <end position="52"/>
    </location>
</feature>
<evidence type="ECO:0000313" key="3">
    <source>
        <dbReference type="Proteomes" id="UP001374584"/>
    </source>
</evidence>
<reference evidence="2 3" key="1">
    <citation type="submission" date="2024-01" db="EMBL/GenBank/DDBJ databases">
        <title>The genomes of 5 underutilized Papilionoideae crops provide insights into root nodulation and disease resistanc.</title>
        <authorList>
            <person name="Jiang F."/>
        </authorList>
    </citation>
    <scope>NUCLEOTIDE SEQUENCE [LARGE SCALE GENOMIC DNA]</scope>
    <source>
        <strain evidence="2">JINMINGXINNONG_FW02</strain>
        <tissue evidence="2">Leaves</tissue>
    </source>
</reference>
<keyword evidence="3" id="KW-1185">Reference proteome</keyword>
<proteinExistence type="predicted"/>
<feature type="region of interest" description="Disordered" evidence="1">
    <location>
        <begin position="164"/>
        <end position="188"/>
    </location>
</feature>
<comment type="caution">
    <text evidence="2">The sequence shown here is derived from an EMBL/GenBank/DDBJ whole genome shotgun (WGS) entry which is preliminary data.</text>
</comment>
<feature type="compositionally biased region" description="Basic and acidic residues" evidence="1">
    <location>
        <begin position="93"/>
        <end position="103"/>
    </location>
</feature>
<feature type="region of interest" description="Disordered" evidence="1">
    <location>
        <begin position="79"/>
        <end position="137"/>
    </location>
</feature>
<feature type="compositionally biased region" description="Low complexity" evidence="1">
    <location>
        <begin position="178"/>
        <end position="188"/>
    </location>
</feature>
<dbReference type="Proteomes" id="UP001374584">
    <property type="component" value="Unassembled WGS sequence"/>
</dbReference>